<dbReference type="UniPathway" id="UPA00074">
    <property type="reaction ID" value="UER00125"/>
</dbReference>
<dbReference type="Pfam" id="PF02843">
    <property type="entry name" value="GARS_C"/>
    <property type="match status" value="1"/>
</dbReference>
<keyword evidence="18" id="KW-1185">Reference proteome</keyword>
<dbReference type="PANTHER" id="PTHR43472">
    <property type="entry name" value="PHOSPHORIBOSYLAMINE--GLYCINE LIGASE"/>
    <property type="match status" value="1"/>
</dbReference>
<keyword evidence="9 15" id="KW-0067">ATP-binding</keyword>
<dbReference type="AlphaFoldDB" id="A0A3Q8X3C7"/>
<dbReference type="EC" id="6.3.4.13" evidence="4 14"/>
<dbReference type="SUPFAM" id="SSF56059">
    <property type="entry name" value="Glutathione synthetase ATP-binding domain-like"/>
    <property type="match status" value="1"/>
</dbReference>
<evidence type="ECO:0000256" key="10">
    <source>
        <dbReference type="ARBA" id="ARBA00023211"/>
    </source>
</evidence>
<dbReference type="InterPro" id="IPR011761">
    <property type="entry name" value="ATP-grasp"/>
</dbReference>
<evidence type="ECO:0000256" key="7">
    <source>
        <dbReference type="ARBA" id="ARBA00022741"/>
    </source>
</evidence>
<keyword evidence="8 14" id="KW-0658">Purine biosynthesis</keyword>
<comment type="cofactor">
    <cofactor evidence="2">
        <name>Mg(2+)</name>
        <dbReference type="ChEBI" id="CHEBI:18420"/>
    </cofactor>
</comment>
<evidence type="ECO:0000259" key="16">
    <source>
        <dbReference type="PROSITE" id="PS50975"/>
    </source>
</evidence>
<proteinExistence type="inferred from homology"/>
<dbReference type="InterPro" id="IPR037123">
    <property type="entry name" value="PRibGlycinamide_synth_C_sf"/>
</dbReference>
<keyword evidence="6" id="KW-0479">Metal-binding</keyword>
<dbReference type="NCBIfam" id="TIGR00877">
    <property type="entry name" value="purD"/>
    <property type="match status" value="1"/>
</dbReference>
<evidence type="ECO:0000256" key="4">
    <source>
        <dbReference type="ARBA" id="ARBA00013255"/>
    </source>
</evidence>
<dbReference type="InterPro" id="IPR020561">
    <property type="entry name" value="PRibGlycinamid_synth_ATP-grasp"/>
</dbReference>
<evidence type="ECO:0000256" key="13">
    <source>
        <dbReference type="ARBA" id="ARBA00042864"/>
    </source>
</evidence>
<dbReference type="SMART" id="SM01210">
    <property type="entry name" value="GARS_C"/>
    <property type="match status" value="1"/>
</dbReference>
<evidence type="ECO:0000256" key="14">
    <source>
        <dbReference type="HAMAP-Rule" id="MF_00138"/>
    </source>
</evidence>
<dbReference type="GO" id="GO:0005524">
    <property type="term" value="F:ATP binding"/>
    <property type="evidence" value="ECO:0007669"/>
    <property type="project" value="UniProtKB-UniRule"/>
</dbReference>
<evidence type="ECO:0000256" key="1">
    <source>
        <dbReference type="ARBA" id="ARBA00001936"/>
    </source>
</evidence>
<accession>A0A3Q8X3C7</accession>
<comment type="similarity">
    <text evidence="11 14">Belongs to the GARS family.</text>
</comment>
<evidence type="ECO:0000256" key="12">
    <source>
        <dbReference type="ARBA" id="ARBA00042242"/>
    </source>
</evidence>
<dbReference type="HAMAP" id="MF_00138">
    <property type="entry name" value="GARS"/>
    <property type="match status" value="1"/>
</dbReference>
<evidence type="ECO:0000256" key="2">
    <source>
        <dbReference type="ARBA" id="ARBA00001946"/>
    </source>
</evidence>
<dbReference type="GO" id="GO:0046872">
    <property type="term" value="F:metal ion binding"/>
    <property type="evidence" value="ECO:0007669"/>
    <property type="project" value="UniProtKB-KW"/>
</dbReference>
<keyword evidence="7 15" id="KW-0547">Nucleotide-binding</keyword>
<sequence>MRIMVIGGGGREHTIVWALNKSDKVSKIFCAPGNAGIAELAECAPIPVNRFDELIQFACDNEIDLVVVGPDDPLADGIVDAFEARNIPIYGPRKNAAEIEGSKIFMKDLLKKYNIPTAKYETFTDYETALSYLRQQEIPIVVKADGLAAGKGVTVAFSMEEAEEALQGMMVGKVFGESGGRVVIEEFLEGQEMSILAFVDGETVRAMVPAQDHKQVFDNDKGPNTGGMGTYSPLPHIDPALVEDAIENIIKPTARAMVSEGRPFRGVLFAGLMITKAGVKTIEFNARMGDPETQVVLPRLNTDLLDIILASMNGRLDQLQIEWSDEAAVCVIAASEGYPASYPKGRVITGLDAARAQGALVFHAGTALVDGNIVTNGGRVLGIVGRGRDIAEARAKAYEAVSAIHFDGMHSRTDIAAKALR</sequence>
<dbReference type="GO" id="GO:0004637">
    <property type="term" value="F:phosphoribosylamine-glycine ligase activity"/>
    <property type="evidence" value="ECO:0007669"/>
    <property type="project" value="UniProtKB-UniRule"/>
</dbReference>
<dbReference type="Proteomes" id="UP000272528">
    <property type="component" value="Chromosome"/>
</dbReference>
<evidence type="ECO:0000256" key="6">
    <source>
        <dbReference type="ARBA" id="ARBA00022723"/>
    </source>
</evidence>
<dbReference type="EMBL" id="CP034437">
    <property type="protein sequence ID" value="AZN39526.1"/>
    <property type="molecule type" value="Genomic_DNA"/>
</dbReference>
<dbReference type="SUPFAM" id="SSF51246">
    <property type="entry name" value="Rudiment single hybrid motif"/>
    <property type="match status" value="1"/>
</dbReference>
<dbReference type="Pfam" id="PF02844">
    <property type="entry name" value="GARS_N"/>
    <property type="match status" value="1"/>
</dbReference>
<keyword evidence="10" id="KW-0464">Manganese</keyword>
<dbReference type="SMART" id="SM01209">
    <property type="entry name" value="GARS_A"/>
    <property type="match status" value="1"/>
</dbReference>
<feature type="domain" description="ATP-grasp" evidence="16">
    <location>
        <begin position="107"/>
        <end position="313"/>
    </location>
</feature>
<dbReference type="PANTHER" id="PTHR43472:SF1">
    <property type="entry name" value="PHOSPHORIBOSYLAMINE--GLYCINE LIGASE, CHLOROPLASTIC"/>
    <property type="match status" value="1"/>
</dbReference>
<evidence type="ECO:0000313" key="18">
    <source>
        <dbReference type="Proteomes" id="UP000272528"/>
    </source>
</evidence>
<dbReference type="FunFam" id="3.90.600.10:FF:000001">
    <property type="entry name" value="Trifunctional purine biosynthetic protein adenosine-3"/>
    <property type="match status" value="1"/>
</dbReference>
<dbReference type="InterPro" id="IPR013815">
    <property type="entry name" value="ATP_grasp_subdomain_1"/>
</dbReference>
<dbReference type="InterPro" id="IPR020560">
    <property type="entry name" value="PRibGlycinamide_synth_C-dom"/>
</dbReference>
<dbReference type="FunFam" id="3.30.470.20:FF:000018">
    <property type="entry name" value="Trifunctional purine biosynthetic protein adenosine-3"/>
    <property type="match status" value="1"/>
</dbReference>
<evidence type="ECO:0000256" key="5">
    <source>
        <dbReference type="ARBA" id="ARBA00022598"/>
    </source>
</evidence>
<dbReference type="Gene3D" id="3.30.470.20">
    <property type="entry name" value="ATP-grasp fold, B domain"/>
    <property type="match status" value="1"/>
</dbReference>
<evidence type="ECO:0000256" key="11">
    <source>
        <dbReference type="ARBA" id="ARBA00038345"/>
    </source>
</evidence>
<dbReference type="Gene3D" id="3.90.600.10">
    <property type="entry name" value="Phosphoribosylglycinamide synthetase, C-terminal domain"/>
    <property type="match status" value="1"/>
</dbReference>
<dbReference type="InterPro" id="IPR016185">
    <property type="entry name" value="PreATP-grasp_dom_sf"/>
</dbReference>
<dbReference type="SUPFAM" id="SSF52440">
    <property type="entry name" value="PreATP-grasp domain"/>
    <property type="match status" value="1"/>
</dbReference>
<evidence type="ECO:0000256" key="9">
    <source>
        <dbReference type="ARBA" id="ARBA00022840"/>
    </source>
</evidence>
<dbReference type="KEGG" id="palb:EJC50_07495"/>
<evidence type="ECO:0000256" key="8">
    <source>
        <dbReference type="ARBA" id="ARBA00022755"/>
    </source>
</evidence>
<dbReference type="Gene3D" id="3.40.50.20">
    <property type="match status" value="1"/>
</dbReference>
<keyword evidence="5 14" id="KW-0436">Ligase</keyword>
<comment type="catalytic activity">
    <reaction evidence="14">
        <text>5-phospho-beta-D-ribosylamine + glycine + ATP = N(1)-(5-phospho-beta-D-ribosyl)glycinamide + ADP + phosphate + H(+)</text>
        <dbReference type="Rhea" id="RHEA:17453"/>
        <dbReference type="ChEBI" id="CHEBI:15378"/>
        <dbReference type="ChEBI" id="CHEBI:30616"/>
        <dbReference type="ChEBI" id="CHEBI:43474"/>
        <dbReference type="ChEBI" id="CHEBI:57305"/>
        <dbReference type="ChEBI" id="CHEBI:58681"/>
        <dbReference type="ChEBI" id="CHEBI:143788"/>
        <dbReference type="ChEBI" id="CHEBI:456216"/>
        <dbReference type="EC" id="6.3.4.13"/>
    </reaction>
</comment>
<evidence type="ECO:0000256" key="15">
    <source>
        <dbReference type="PROSITE-ProRule" id="PRU00409"/>
    </source>
</evidence>
<dbReference type="GO" id="GO:0009113">
    <property type="term" value="P:purine nucleobase biosynthetic process"/>
    <property type="evidence" value="ECO:0007669"/>
    <property type="project" value="InterPro"/>
</dbReference>
<reference evidence="18" key="1">
    <citation type="submission" date="2018-12" db="EMBL/GenBank/DDBJ databases">
        <title>Genome sequence of Peanibacillus sp.</title>
        <authorList>
            <person name="Subramani G."/>
            <person name="Srinivasan S."/>
            <person name="Kim M.K."/>
        </authorList>
    </citation>
    <scope>NUCLEOTIDE SEQUENCE [LARGE SCALE GENOMIC DNA]</scope>
    <source>
        <strain evidence="18">18JY67-1</strain>
    </source>
</reference>
<dbReference type="RefSeq" id="WP_126014183.1">
    <property type="nucleotide sequence ID" value="NZ_CP034437.1"/>
</dbReference>
<dbReference type="InterPro" id="IPR000115">
    <property type="entry name" value="PRibGlycinamide_synth"/>
</dbReference>
<comment type="cofactor">
    <cofactor evidence="1">
        <name>Mn(2+)</name>
        <dbReference type="ChEBI" id="CHEBI:29035"/>
    </cofactor>
</comment>
<dbReference type="InterPro" id="IPR011054">
    <property type="entry name" value="Rudment_hybrid_motif"/>
</dbReference>
<dbReference type="OrthoDB" id="9807240at2"/>
<gene>
    <name evidence="14 17" type="primary">purD</name>
    <name evidence="17" type="ORF">EJC50_07495</name>
</gene>
<dbReference type="Pfam" id="PF01071">
    <property type="entry name" value="GARS_A"/>
    <property type="match status" value="1"/>
</dbReference>
<dbReference type="GO" id="GO:0006189">
    <property type="term" value="P:'de novo' IMP biosynthetic process"/>
    <property type="evidence" value="ECO:0007669"/>
    <property type="project" value="UniProtKB-UniRule"/>
</dbReference>
<organism evidence="17 18">
    <name type="scientific">Paenibacillus albus</name>
    <dbReference type="NCBI Taxonomy" id="2495582"/>
    <lineage>
        <taxon>Bacteria</taxon>
        <taxon>Bacillati</taxon>
        <taxon>Bacillota</taxon>
        <taxon>Bacilli</taxon>
        <taxon>Bacillales</taxon>
        <taxon>Paenibacillaceae</taxon>
        <taxon>Paenibacillus</taxon>
    </lineage>
</organism>
<dbReference type="InterPro" id="IPR020562">
    <property type="entry name" value="PRibGlycinamide_synth_N"/>
</dbReference>
<name>A0A3Q8X3C7_9BACL</name>
<dbReference type="FunFam" id="3.30.1490.20:FF:000006">
    <property type="entry name" value="phosphoribosylamine--glycine ligase, chloroplastic-like"/>
    <property type="match status" value="1"/>
</dbReference>
<evidence type="ECO:0000313" key="17">
    <source>
        <dbReference type="EMBL" id="AZN39526.1"/>
    </source>
</evidence>
<evidence type="ECO:0000256" key="3">
    <source>
        <dbReference type="ARBA" id="ARBA00005174"/>
    </source>
</evidence>
<dbReference type="Gene3D" id="3.30.1490.20">
    <property type="entry name" value="ATP-grasp fold, A domain"/>
    <property type="match status" value="1"/>
</dbReference>
<dbReference type="PROSITE" id="PS50975">
    <property type="entry name" value="ATP_GRASP"/>
    <property type="match status" value="1"/>
</dbReference>
<protein>
    <recommendedName>
        <fullName evidence="4 14">Phosphoribosylamine--glycine ligase</fullName>
        <ecNumber evidence="4 14">6.3.4.13</ecNumber>
    </recommendedName>
    <alternativeName>
        <fullName evidence="14">GARS</fullName>
    </alternativeName>
    <alternativeName>
        <fullName evidence="12 14">Glycinamide ribonucleotide synthetase</fullName>
    </alternativeName>
    <alternativeName>
        <fullName evidence="13 14">Phosphoribosylglycinamide synthetase</fullName>
    </alternativeName>
</protein>
<comment type="pathway">
    <text evidence="3 14">Purine metabolism; IMP biosynthesis via de novo pathway; N(1)-(5-phospho-D-ribosyl)glycinamide from 5-phospho-alpha-D-ribose 1-diphosphate: step 2/2.</text>
</comment>